<dbReference type="EMBL" id="JBHTLQ010000007">
    <property type="protein sequence ID" value="MFD1189879.1"/>
    <property type="molecule type" value="Genomic_DNA"/>
</dbReference>
<evidence type="ECO:0000259" key="12">
    <source>
        <dbReference type="Pfam" id="PF07715"/>
    </source>
</evidence>
<comment type="caution">
    <text evidence="13">The sequence shown here is derived from an EMBL/GenBank/DDBJ whole genome shotgun (WGS) entry which is preliminary data.</text>
</comment>
<dbReference type="Pfam" id="PF07715">
    <property type="entry name" value="Plug"/>
    <property type="match status" value="1"/>
</dbReference>
<protein>
    <submittedName>
        <fullName evidence="13">TonB-dependent receptor domain-containing protein</fullName>
    </submittedName>
</protein>
<evidence type="ECO:0000256" key="6">
    <source>
        <dbReference type="ARBA" id="ARBA00023136"/>
    </source>
</evidence>
<keyword evidence="5 9" id="KW-0798">TonB box</keyword>
<evidence type="ECO:0000256" key="1">
    <source>
        <dbReference type="ARBA" id="ARBA00004571"/>
    </source>
</evidence>
<comment type="subcellular location">
    <subcellularLocation>
        <location evidence="1 8">Cell outer membrane</location>
        <topology evidence="1 8">Multi-pass membrane protein</topology>
    </subcellularLocation>
</comment>
<sequence>MRHLMMSAATLALVTGAFGLPAGAAYAQSGTVEEVVVTGSRIRTSPLDQVQPVIQIGQDEVLKTGLSSTADILQRLPVAAGGLNSKFNNSGNFGNPPDGGGVGAGAAEIDLRYLGSRRVLVMVDGLRWVPGASASGVPGSVDLNTIPSASIARMEVLQEGASPIYGSDAIAGVVNIITKKSQDGFQASAQVGQYGEGDGFSKEVNLSWGASQDKTSIVVGGGYIKQDAVSSGDRSISQFPTPGATSCLGGGCSSGTLLGRFIIHDPNTNQDLDLTLKQALAVGARPTYTPASPTGAGSSFKNFATLDRFNFQPYNYIVSPSERTSLYGSVTHDFTDTLKLRVKASYVNRRSANQAAPLPLFVGPDAGNGNLLDQVAVDATNPYNPFGFTLQPGTYAFIGRRLIENGPRHYAQDVNTFNLTATLDGQFEVAGKTFFWDANAVWSRNHAEQTFTGNVNAQRVQQALGPAALCTGSCVPLNIFGGQGTITQAMLGYIAFTQQDVSEQELRDYTINVTGDLFDLPAGPVGVAAGYEHRENEGFFQPDAIVAAGLSSDIPAQPARGSIKVDELYTEVSVPLVRDVPLFHRLDASVAGRWFDYSTSGRDSTYKAGLAWRPTGDILFRASWGEGFRAPTIGELFGTASRFDQEVNDPCSNLATKSAAIRANCIARGVPASGSYSQLNPQVSVITSGNRALQPETSESWTYGFVWEPSALKNTSWSNGASMEIVYADITLDNAIQAQNGQTLLDRCAQTGDALSCATITRTASGAIAGISNPLINIGGVKTRAVDLNLNWRSPETSVGTFAVRSNSSFLLEYSEKVPTSTGLAEIKRQGTERGSPDQAYPKTKSTLAMDWDKGVWGATASARYLSSVKEVNAGDNKLAARTYFDAQLRYAPDYLEGFSFALGVNNLFDKDPPGCISCGLNNYDPNAYDAPGRYFYFRLSYKQ</sequence>
<evidence type="ECO:0000256" key="2">
    <source>
        <dbReference type="ARBA" id="ARBA00022448"/>
    </source>
</evidence>
<dbReference type="InterPro" id="IPR036942">
    <property type="entry name" value="Beta-barrel_TonB_sf"/>
</dbReference>
<dbReference type="Gene3D" id="2.40.170.20">
    <property type="entry name" value="TonB-dependent receptor, beta-barrel domain"/>
    <property type="match status" value="1"/>
</dbReference>
<dbReference type="SUPFAM" id="SSF56935">
    <property type="entry name" value="Porins"/>
    <property type="match status" value="1"/>
</dbReference>
<evidence type="ECO:0000313" key="14">
    <source>
        <dbReference type="Proteomes" id="UP001597216"/>
    </source>
</evidence>
<evidence type="ECO:0000256" key="3">
    <source>
        <dbReference type="ARBA" id="ARBA00022452"/>
    </source>
</evidence>
<evidence type="ECO:0000313" key="13">
    <source>
        <dbReference type="EMBL" id="MFD1189879.1"/>
    </source>
</evidence>
<dbReference type="InterPro" id="IPR037066">
    <property type="entry name" value="Plug_dom_sf"/>
</dbReference>
<comment type="similarity">
    <text evidence="8 9">Belongs to the TonB-dependent receptor family.</text>
</comment>
<keyword evidence="14" id="KW-1185">Reference proteome</keyword>
<keyword evidence="13" id="KW-0675">Receptor</keyword>
<proteinExistence type="inferred from homology"/>
<dbReference type="PROSITE" id="PS52016">
    <property type="entry name" value="TONB_DEPENDENT_REC_3"/>
    <property type="match status" value="1"/>
</dbReference>
<organism evidence="13 14">
    <name type="scientific">Phenylobacterium conjunctum</name>
    <dbReference type="NCBI Taxonomy" id="1298959"/>
    <lineage>
        <taxon>Bacteria</taxon>
        <taxon>Pseudomonadati</taxon>
        <taxon>Pseudomonadota</taxon>
        <taxon>Alphaproteobacteria</taxon>
        <taxon>Caulobacterales</taxon>
        <taxon>Caulobacteraceae</taxon>
        <taxon>Phenylobacterium</taxon>
    </lineage>
</organism>
<feature type="domain" description="TonB-dependent receptor plug" evidence="12">
    <location>
        <begin position="48"/>
        <end position="173"/>
    </location>
</feature>
<dbReference type="InterPro" id="IPR000531">
    <property type="entry name" value="Beta-barrel_TonB"/>
</dbReference>
<keyword evidence="6 8" id="KW-0472">Membrane</keyword>
<evidence type="ECO:0000256" key="5">
    <source>
        <dbReference type="ARBA" id="ARBA00023077"/>
    </source>
</evidence>
<evidence type="ECO:0000256" key="10">
    <source>
        <dbReference type="SAM" id="SignalP"/>
    </source>
</evidence>
<evidence type="ECO:0000256" key="8">
    <source>
        <dbReference type="PROSITE-ProRule" id="PRU01360"/>
    </source>
</evidence>
<dbReference type="PANTHER" id="PTHR47234">
    <property type="match status" value="1"/>
</dbReference>
<evidence type="ECO:0000256" key="7">
    <source>
        <dbReference type="ARBA" id="ARBA00023237"/>
    </source>
</evidence>
<keyword evidence="3 8" id="KW-1134">Transmembrane beta strand</keyword>
<keyword evidence="2 8" id="KW-0813">Transport</keyword>
<accession>A0ABW3SY80</accession>
<dbReference type="PANTHER" id="PTHR47234:SF2">
    <property type="entry name" value="TONB-DEPENDENT RECEPTOR"/>
    <property type="match status" value="1"/>
</dbReference>
<dbReference type="RefSeq" id="WP_377352794.1">
    <property type="nucleotide sequence ID" value="NZ_JBHTLQ010000007.1"/>
</dbReference>
<evidence type="ECO:0000256" key="4">
    <source>
        <dbReference type="ARBA" id="ARBA00022692"/>
    </source>
</evidence>
<dbReference type="Pfam" id="PF00593">
    <property type="entry name" value="TonB_dep_Rec_b-barrel"/>
    <property type="match status" value="1"/>
</dbReference>
<dbReference type="Gene3D" id="2.170.130.10">
    <property type="entry name" value="TonB-dependent receptor, plug domain"/>
    <property type="match status" value="1"/>
</dbReference>
<dbReference type="Proteomes" id="UP001597216">
    <property type="component" value="Unassembled WGS sequence"/>
</dbReference>
<keyword evidence="10" id="KW-0732">Signal</keyword>
<feature type="chain" id="PRO_5046793634" evidence="10">
    <location>
        <begin position="28"/>
        <end position="944"/>
    </location>
</feature>
<name>A0ABW3SY80_9CAUL</name>
<keyword evidence="4 8" id="KW-0812">Transmembrane</keyword>
<gene>
    <name evidence="13" type="ORF">ACFQ27_04745</name>
</gene>
<dbReference type="InterPro" id="IPR012910">
    <property type="entry name" value="Plug_dom"/>
</dbReference>
<evidence type="ECO:0000256" key="9">
    <source>
        <dbReference type="RuleBase" id="RU003357"/>
    </source>
</evidence>
<reference evidence="14" key="1">
    <citation type="journal article" date="2019" name="Int. J. Syst. Evol. Microbiol.">
        <title>The Global Catalogue of Microorganisms (GCM) 10K type strain sequencing project: providing services to taxonomists for standard genome sequencing and annotation.</title>
        <authorList>
            <consortium name="The Broad Institute Genomics Platform"/>
            <consortium name="The Broad Institute Genome Sequencing Center for Infectious Disease"/>
            <person name="Wu L."/>
            <person name="Ma J."/>
        </authorList>
    </citation>
    <scope>NUCLEOTIDE SEQUENCE [LARGE SCALE GENOMIC DNA]</scope>
    <source>
        <strain evidence="14">CCUG 55074</strain>
    </source>
</reference>
<evidence type="ECO:0000259" key="11">
    <source>
        <dbReference type="Pfam" id="PF00593"/>
    </source>
</evidence>
<keyword evidence="7 8" id="KW-0998">Cell outer membrane</keyword>
<dbReference type="InterPro" id="IPR039426">
    <property type="entry name" value="TonB-dep_rcpt-like"/>
</dbReference>
<feature type="domain" description="TonB-dependent receptor-like beta-barrel" evidence="11">
    <location>
        <begin position="374"/>
        <end position="908"/>
    </location>
</feature>
<feature type="signal peptide" evidence="10">
    <location>
        <begin position="1"/>
        <end position="27"/>
    </location>
</feature>